<sequence length="593" mass="66668">MATRAFSNKSCNKGQLTQSNENEPLESVAGLGNLKSNLVKATKRKFCNIESEDDKKQKKISRRPPLKKKNSSRISVYRDESEATEDSSTDVAGKNIPVDGGKEAEIVENLSEKINKVSKQKAQAHSERILAPLQDLHHRKQNNNNSKECKEIPYKDATRSFSSKMTCVLDNETSNTDLGIKSTVSLPSSCEIDETIRDIAPEHSELFTQHTVVDFVSGQGICKSDSRNSVSTVLGTLSEENAIMSAYVKGVNGICAKNAGNDAQTLKPCVSQASVVSTTTAIESVDAYETLEINLETIRQASLSKSEKDLLARECRAQEWDDLDAEDKDDPLMVSEYIPDIMNYLFENEALTQPEADYIDKQAEITWQMREVLINWVIEVHHQMVMFPETLFLAVNLIDRFLSKRFVAANKLQLVGIVALLISSKYEEMSTLSIKELAYAANNSYSESEILSAERFMLGVLNFDLSYSGPMTFLRRVSKADNYDLINRTVAKYFLEISIVDHNFLKFPSSLISACSIYLARKMFKSGDWNANLVHYSGYSEAELQPCADAFMDFLLLPCKNDVLHKKYSHKKFYRASLICRKWAQDHTAQNSD</sequence>
<name>A0A1R1PGC3_ZANCU</name>
<dbReference type="SUPFAM" id="SSF47954">
    <property type="entry name" value="Cyclin-like"/>
    <property type="match status" value="2"/>
</dbReference>
<dbReference type="InterPro" id="IPR048258">
    <property type="entry name" value="Cyclins_cyclin-box"/>
</dbReference>
<protein>
    <submittedName>
        <fullName evidence="9">G2/mitotic-specific cyclin cdc13</fullName>
    </submittedName>
</protein>
<gene>
    <name evidence="9" type="ORF">AX774_g6519</name>
</gene>
<dbReference type="InterPro" id="IPR006671">
    <property type="entry name" value="Cyclin_N"/>
</dbReference>
<dbReference type="PANTHER" id="PTHR10177">
    <property type="entry name" value="CYCLINS"/>
    <property type="match status" value="1"/>
</dbReference>
<evidence type="ECO:0000256" key="4">
    <source>
        <dbReference type="ARBA" id="ARBA00023306"/>
    </source>
</evidence>
<dbReference type="GO" id="GO:0044772">
    <property type="term" value="P:mitotic cell cycle phase transition"/>
    <property type="evidence" value="ECO:0007669"/>
    <property type="project" value="InterPro"/>
</dbReference>
<dbReference type="Gene3D" id="1.10.472.10">
    <property type="entry name" value="Cyclin-like"/>
    <property type="match status" value="2"/>
</dbReference>
<evidence type="ECO:0000313" key="10">
    <source>
        <dbReference type="Proteomes" id="UP000188320"/>
    </source>
</evidence>
<dbReference type="SMART" id="SM01332">
    <property type="entry name" value="Cyclin_C"/>
    <property type="match status" value="1"/>
</dbReference>
<dbReference type="PROSITE" id="PS00292">
    <property type="entry name" value="CYCLINS"/>
    <property type="match status" value="1"/>
</dbReference>
<dbReference type="GO" id="GO:0051301">
    <property type="term" value="P:cell division"/>
    <property type="evidence" value="ECO:0007669"/>
    <property type="project" value="UniProtKB-KW"/>
</dbReference>
<feature type="domain" description="Cyclin-like" evidence="7">
    <location>
        <begin position="375"/>
        <end position="459"/>
    </location>
</feature>
<dbReference type="EMBL" id="LSSK01001320">
    <property type="protein sequence ID" value="OMH80045.1"/>
    <property type="molecule type" value="Genomic_DNA"/>
</dbReference>
<organism evidence="9 10">
    <name type="scientific">Zancudomyces culisetae</name>
    <name type="common">Gut fungus</name>
    <name type="synonym">Smittium culisetae</name>
    <dbReference type="NCBI Taxonomy" id="1213189"/>
    <lineage>
        <taxon>Eukaryota</taxon>
        <taxon>Fungi</taxon>
        <taxon>Fungi incertae sedis</taxon>
        <taxon>Zoopagomycota</taxon>
        <taxon>Kickxellomycotina</taxon>
        <taxon>Harpellomycetes</taxon>
        <taxon>Harpellales</taxon>
        <taxon>Legeriomycetaceae</taxon>
        <taxon>Zancudomyces</taxon>
    </lineage>
</organism>
<feature type="compositionally biased region" description="Polar residues" evidence="6">
    <location>
        <begin position="1"/>
        <end position="22"/>
    </location>
</feature>
<evidence type="ECO:0000313" key="9">
    <source>
        <dbReference type="EMBL" id="OMH80045.1"/>
    </source>
</evidence>
<feature type="compositionally biased region" description="Basic residues" evidence="6">
    <location>
        <begin position="57"/>
        <end position="71"/>
    </location>
</feature>
<comment type="caution">
    <text evidence="9">The sequence shown here is derived from an EMBL/GenBank/DDBJ whole genome shotgun (WGS) entry which is preliminary data.</text>
</comment>
<proteinExistence type="inferred from homology"/>
<accession>A0A1R1PGC3</accession>
<dbReference type="CDD" id="cd20512">
    <property type="entry name" value="CYCLIN_CLBs_yeast_rpt2"/>
    <property type="match status" value="1"/>
</dbReference>
<keyword evidence="10" id="KW-1185">Reference proteome</keyword>
<keyword evidence="4" id="KW-0131">Cell cycle</keyword>
<reference evidence="10" key="1">
    <citation type="submission" date="2017-01" db="EMBL/GenBank/DDBJ databases">
        <authorList>
            <person name="Wang Y."/>
            <person name="White M."/>
            <person name="Kvist S."/>
            <person name="Moncalvo J.-M."/>
        </authorList>
    </citation>
    <scope>NUCLEOTIDE SEQUENCE [LARGE SCALE GENOMIC DNA]</scope>
    <source>
        <strain evidence="10">COL-18-3</strain>
    </source>
</reference>
<feature type="domain" description="Cyclin C-terminal" evidence="8">
    <location>
        <begin position="468"/>
        <end position="582"/>
    </location>
</feature>
<dbReference type="Pfam" id="PF00134">
    <property type="entry name" value="Cyclin_N"/>
    <property type="match status" value="1"/>
</dbReference>
<keyword evidence="2" id="KW-0132">Cell division</keyword>
<dbReference type="InterPro" id="IPR004367">
    <property type="entry name" value="Cyclin_C-dom"/>
</dbReference>
<keyword evidence="3 5" id="KW-0195">Cyclin</keyword>
<dbReference type="Proteomes" id="UP000188320">
    <property type="component" value="Unassembled WGS sequence"/>
</dbReference>
<dbReference type="FunFam" id="1.10.472.10:FF:000001">
    <property type="entry name" value="G2/mitotic-specific cyclin"/>
    <property type="match status" value="1"/>
</dbReference>
<evidence type="ECO:0000256" key="6">
    <source>
        <dbReference type="SAM" id="MobiDB-lite"/>
    </source>
</evidence>
<evidence type="ECO:0000256" key="5">
    <source>
        <dbReference type="RuleBase" id="RU000383"/>
    </source>
</evidence>
<feature type="region of interest" description="Disordered" evidence="6">
    <location>
        <begin position="49"/>
        <end position="98"/>
    </location>
</feature>
<dbReference type="AlphaFoldDB" id="A0A1R1PGC3"/>
<evidence type="ECO:0000256" key="2">
    <source>
        <dbReference type="ARBA" id="ARBA00022618"/>
    </source>
</evidence>
<evidence type="ECO:0000259" key="7">
    <source>
        <dbReference type="SMART" id="SM00385"/>
    </source>
</evidence>
<dbReference type="InterPro" id="IPR013763">
    <property type="entry name" value="Cyclin-like_dom"/>
</dbReference>
<dbReference type="Pfam" id="PF02984">
    <property type="entry name" value="Cyclin_C"/>
    <property type="match status" value="1"/>
</dbReference>
<dbReference type="GO" id="GO:0016538">
    <property type="term" value="F:cyclin-dependent protein serine/threonine kinase regulator activity"/>
    <property type="evidence" value="ECO:0007669"/>
    <property type="project" value="InterPro"/>
</dbReference>
<feature type="region of interest" description="Disordered" evidence="6">
    <location>
        <begin position="1"/>
        <end position="25"/>
    </location>
</feature>
<dbReference type="InterPro" id="IPR039361">
    <property type="entry name" value="Cyclin"/>
</dbReference>
<comment type="similarity">
    <text evidence="1">Belongs to the cyclin family. Cyclin AB subfamily.</text>
</comment>
<dbReference type="OrthoDB" id="5590282at2759"/>
<evidence type="ECO:0000256" key="1">
    <source>
        <dbReference type="ARBA" id="ARBA00006955"/>
    </source>
</evidence>
<evidence type="ECO:0000259" key="8">
    <source>
        <dbReference type="SMART" id="SM01332"/>
    </source>
</evidence>
<dbReference type="InterPro" id="IPR036915">
    <property type="entry name" value="Cyclin-like_sf"/>
</dbReference>
<evidence type="ECO:0000256" key="3">
    <source>
        <dbReference type="ARBA" id="ARBA00023127"/>
    </source>
</evidence>
<dbReference type="FunFam" id="1.10.472.10:FF:000005">
    <property type="entry name" value="G2/mitotic-specific cyclin B"/>
    <property type="match status" value="1"/>
</dbReference>
<feature type="domain" description="Cyclin-like" evidence="7">
    <location>
        <begin position="472"/>
        <end position="553"/>
    </location>
</feature>
<dbReference type="SMART" id="SM00385">
    <property type="entry name" value="CYCLIN"/>
    <property type="match status" value="2"/>
</dbReference>